<evidence type="ECO:0000256" key="2">
    <source>
        <dbReference type="ARBA" id="ARBA00023136"/>
    </source>
</evidence>
<protein>
    <recommendedName>
        <fullName evidence="4">Outer membrane protein assembly factor BamE domain-containing protein</fullName>
    </recommendedName>
</protein>
<evidence type="ECO:0000313" key="5">
    <source>
        <dbReference type="EMBL" id="OUJ71184.1"/>
    </source>
</evidence>
<keyword evidence="6" id="KW-1185">Reference proteome</keyword>
<dbReference type="Proteomes" id="UP000194873">
    <property type="component" value="Unassembled WGS sequence"/>
</dbReference>
<gene>
    <name evidence="5" type="ORF">BXP70_22130</name>
</gene>
<evidence type="ECO:0000259" key="4">
    <source>
        <dbReference type="Pfam" id="PF04355"/>
    </source>
</evidence>
<evidence type="ECO:0000256" key="3">
    <source>
        <dbReference type="SAM" id="SignalP"/>
    </source>
</evidence>
<feature type="chain" id="PRO_5012806078" description="Outer membrane protein assembly factor BamE domain-containing protein" evidence="3">
    <location>
        <begin position="22"/>
        <end position="104"/>
    </location>
</feature>
<sequence>MRNYILTFSLAASCLLTACTAQESYKNAEACEKVQMGMTQEQVRHLMGEPTGQDDKSGNGTTWSYLFGSATDTTPIRIEFGADGKVQAKSCAPQASGKERPTGN</sequence>
<comment type="caution">
    <text evidence="5">The sequence shown here is derived from an EMBL/GenBank/DDBJ whole genome shotgun (WGS) entry which is preliminary data.</text>
</comment>
<dbReference type="RefSeq" id="WP_086596299.1">
    <property type="nucleotide sequence ID" value="NZ_MTSE01000017.1"/>
</dbReference>
<dbReference type="PROSITE" id="PS51257">
    <property type="entry name" value="PROKAR_LIPOPROTEIN"/>
    <property type="match status" value="1"/>
</dbReference>
<dbReference type="AlphaFoldDB" id="A0A243WAA1"/>
<dbReference type="Gene3D" id="3.30.1450.10">
    <property type="match status" value="1"/>
</dbReference>
<proteinExistence type="predicted"/>
<keyword evidence="2" id="KW-0472">Membrane</keyword>
<accession>A0A243WAA1</accession>
<evidence type="ECO:0000256" key="1">
    <source>
        <dbReference type="ARBA" id="ARBA00022729"/>
    </source>
</evidence>
<organism evidence="5 6">
    <name type="scientific">Hymenobacter crusticola</name>
    <dbReference type="NCBI Taxonomy" id="1770526"/>
    <lineage>
        <taxon>Bacteria</taxon>
        <taxon>Pseudomonadati</taxon>
        <taxon>Bacteroidota</taxon>
        <taxon>Cytophagia</taxon>
        <taxon>Cytophagales</taxon>
        <taxon>Hymenobacteraceae</taxon>
        <taxon>Hymenobacter</taxon>
    </lineage>
</organism>
<dbReference type="InterPro" id="IPR007450">
    <property type="entry name" value="BamE_dom"/>
</dbReference>
<dbReference type="GO" id="GO:0019867">
    <property type="term" value="C:outer membrane"/>
    <property type="evidence" value="ECO:0007669"/>
    <property type="project" value="InterPro"/>
</dbReference>
<dbReference type="EMBL" id="MTSE01000017">
    <property type="protein sequence ID" value="OUJ71184.1"/>
    <property type="molecule type" value="Genomic_DNA"/>
</dbReference>
<reference evidence="5 6" key="1">
    <citation type="submission" date="2017-01" db="EMBL/GenBank/DDBJ databases">
        <title>A new Hymenobacter.</title>
        <authorList>
            <person name="Liang Y."/>
            <person name="Feng F."/>
        </authorList>
    </citation>
    <scope>NUCLEOTIDE SEQUENCE [LARGE SCALE GENOMIC DNA]</scope>
    <source>
        <strain evidence="5">MIMBbqt21</strain>
    </source>
</reference>
<name>A0A243WAA1_9BACT</name>
<feature type="signal peptide" evidence="3">
    <location>
        <begin position="1"/>
        <end position="21"/>
    </location>
</feature>
<feature type="domain" description="Outer membrane protein assembly factor BamE" evidence="4">
    <location>
        <begin position="25"/>
        <end position="88"/>
    </location>
</feature>
<keyword evidence="1 3" id="KW-0732">Signal</keyword>
<dbReference type="OrthoDB" id="886306at2"/>
<dbReference type="Pfam" id="PF04355">
    <property type="entry name" value="BamE"/>
    <property type="match status" value="1"/>
</dbReference>
<dbReference type="InterPro" id="IPR037873">
    <property type="entry name" value="BamE-like"/>
</dbReference>
<evidence type="ECO:0000313" key="6">
    <source>
        <dbReference type="Proteomes" id="UP000194873"/>
    </source>
</evidence>